<dbReference type="InterPro" id="IPR024478">
    <property type="entry name" value="HlyB_4HB_MCP"/>
</dbReference>
<keyword evidence="3" id="KW-0472">Membrane</keyword>
<dbReference type="EMBL" id="CP002160">
    <property type="protein sequence ID" value="ADL53694.1"/>
    <property type="molecule type" value="Genomic_DNA"/>
</dbReference>
<name>D9SLQ7_CLOC7</name>
<keyword evidence="1" id="KW-0145">Chemotaxis</keyword>
<keyword evidence="5" id="KW-0808">Transferase</keyword>
<dbReference type="KEGG" id="ccb:Clocel_4031"/>
<dbReference type="PROSITE" id="PS50885">
    <property type="entry name" value="HAMP"/>
    <property type="match status" value="1"/>
</dbReference>
<dbReference type="eggNOG" id="COG0840">
    <property type="taxonomic scope" value="Bacteria"/>
</dbReference>
<protein>
    <submittedName>
        <fullName evidence="5">Histidine kinase HAMP region domain protein</fullName>
    </submittedName>
</protein>
<gene>
    <name evidence="5" type="ordered locus">Clocel_4031</name>
</gene>
<dbReference type="HOGENOM" id="CLU_836014_0_0_9"/>
<evidence type="ECO:0000256" key="1">
    <source>
        <dbReference type="ARBA" id="ARBA00022500"/>
    </source>
</evidence>
<dbReference type="STRING" id="573061.Clocel_4031"/>
<keyword evidence="6" id="KW-1185">Reference proteome</keyword>
<dbReference type="GO" id="GO:0004888">
    <property type="term" value="F:transmembrane signaling receptor activity"/>
    <property type="evidence" value="ECO:0007669"/>
    <property type="project" value="TreeGrafter"/>
</dbReference>
<dbReference type="Pfam" id="PF00672">
    <property type="entry name" value="HAMP"/>
    <property type="match status" value="1"/>
</dbReference>
<evidence type="ECO:0000313" key="6">
    <source>
        <dbReference type="Proteomes" id="UP000002730"/>
    </source>
</evidence>
<dbReference type="Gene3D" id="6.10.340.10">
    <property type="match status" value="1"/>
</dbReference>
<proteinExistence type="inferred from homology"/>
<dbReference type="GO" id="GO:0016301">
    <property type="term" value="F:kinase activity"/>
    <property type="evidence" value="ECO:0007669"/>
    <property type="project" value="UniProtKB-KW"/>
</dbReference>
<evidence type="ECO:0000256" key="3">
    <source>
        <dbReference type="SAM" id="Phobius"/>
    </source>
</evidence>
<dbReference type="OrthoDB" id="2023123at2"/>
<dbReference type="InterPro" id="IPR003660">
    <property type="entry name" value="HAMP_dom"/>
</dbReference>
<reference evidence="5 6" key="1">
    <citation type="submission" date="2010-08" db="EMBL/GenBank/DDBJ databases">
        <title>Complete sequence of Clostridium cellulovorans 743B.</title>
        <authorList>
            <consortium name="US DOE Joint Genome Institute"/>
            <person name="Lucas S."/>
            <person name="Copeland A."/>
            <person name="Lapidus A."/>
            <person name="Cheng J.-F."/>
            <person name="Bruce D."/>
            <person name="Goodwin L."/>
            <person name="Pitluck S."/>
            <person name="Chertkov O."/>
            <person name="Detter J.C."/>
            <person name="Han C."/>
            <person name="Tapia R."/>
            <person name="Land M."/>
            <person name="Hauser L."/>
            <person name="Chang Y.-J."/>
            <person name="Jeffries C."/>
            <person name="Kyrpides N."/>
            <person name="Ivanova N."/>
            <person name="Mikhailova N."/>
            <person name="Hemme C.L."/>
            <person name="Woyke T."/>
        </authorList>
    </citation>
    <scope>NUCLEOTIDE SEQUENCE [LARGE SCALE GENOMIC DNA]</scope>
    <source>
        <strain evidence="6">ATCC 35296 / DSM 3052 / OCM 3 / 743B</strain>
    </source>
</reference>
<feature type="domain" description="HAMP" evidence="4">
    <location>
        <begin position="213"/>
        <end position="265"/>
    </location>
</feature>
<dbReference type="GO" id="GO:0007165">
    <property type="term" value="P:signal transduction"/>
    <property type="evidence" value="ECO:0007669"/>
    <property type="project" value="InterPro"/>
</dbReference>
<evidence type="ECO:0000313" key="5">
    <source>
        <dbReference type="EMBL" id="ADL53694.1"/>
    </source>
</evidence>
<evidence type="ECO:0000259" key="4">
    <source>
        <dbReference type="PROSITE" id="PS50885"/>
    </source>
</evidence>
<sequence length="332" mass="36682">MNFFNNLKLGTKITSGFFVVAILAFAIGIVGISRIKVISNNDTELYKEMTAPMSNVVNMAESFQKIRVDLRDVLLASNANAIPEYETKYNTDKENFSKNYLAFQETVHTNEGKALCEKLDKSMTYFEQLVSQIIQLKKENKDQQAFDIIKGEGVKANAAVDENLAEIIDMKESLAKTTANDNAAMASSATSLMIIIMILGVLAAIGLGVLISRAITKPISKLVDYSNRIAVGDIDINIENITKDEIGDLMSAFKKMTENINEQVNAVEKIASGDLNINLSAKSDKDVLGKNIVLMAKTIEELLTEIRKLINAIQEGKLRIRGDFCKLQWGVE</sequence>
<evidence type="ECO:0000256" key="2">
    <source>
        <dbReference type="ARBA" id="ARBA00029447"/>
    </source>
</evidence>
<dbReference type="Proteomes" id="UP000002730">
    <property type="component" value="Chromosome"/>
</dbReference>
<dbReference type="RefSeq" id="WP_010074042.1">
    <property type="nucleotide sequence ID" value="NC_014393.1"/>
</dbReference>
<dbReference type="CDD" id="cd06225">
    <property type="entry name" value="HAMP"/>
    <property type="match status" value="1"/>
</dbReference>
<dbReference type="AlphaFoldDB" id="D9SLQ7"/>
<dbReference type="GO" id="GO:0005886">
    <property type="term" value="C:plasma membrane"/>
    <property type="evidence" value="ECO:0007669"/>
    <property type="project" value="TreeGrafter"/>
</dbReference>
<keyword evidence="5" id="KW-0418">Kinase</keyword>
<organism evidence="5 6">
    <name type="scientific">Clostridium cellulovorans (strain ATCC 35296 / DSM 3052 / OCM 3 / 743B)</name>
    <dbReference type="NCBI Taxonomy" id="573061"/>
    <lineage>
        <taxon>Bacteria</taxon>
        <taxon>Bacillati</taxon>
        <taxon>Bacillota</taxon>
        <taxon>Clostridia</taxon>
        <taxon>Eubacteriales</taxon>
        <taxon>Clostridiaceae</taxon>
        <taxon>Clostridium</taxon>
    </lineage>
</organism>
<dbReference type="GO" id="GO:0006935">
    <property type="term" value="P:chemotaxis"/>
    <property type="evidence" value="ECO:0007669"/>
    <property type="project" value="UniProtKB-KW"/>
</dbReference>
<accession>D9SLQ7</accession>
<dbReference type="InterPro" id="IPR051310">
    <property type="entry name" value="MCP_chemotaxis"/>
</dbReference>
<dbReference type="PANTHER" id="PTHR43531:SF11">
    <property type="entry name" value="METHYL-ACCEPTING CHEMOTAXIS PROTEIN 3"/>
    <property type="match status" value="1"/>
</dbReference>
<dbReference type="PANTHER" id="PTHR43531">
    <property type="entry name" value="PROTEIN ICFG"/>
    <property type="match status" value="1"/>
</dbReference>
<keyword evidence="3" id="KW-1133">Transmembrane helix</keyword>
<feature type="transmembrane region" description="Helical" evidence="3">
    <location>
        <begin position="192"/>
        <end position="211"/>
    </location>
</feature>
<feature type="transmembrane region" description="Helical" evidence="3">
    <location>
        <begin position="13"/>
        <end position="32"/>
    </location>
</feature>
<keyword evidence="3" id="KW-0812">Transmembrane</keyword>
<dbReference type="Pfam" id="PF12729">
    <property type="entry name" value="4HB_MCP_1"/>
    <property type="match status" value="1"/>
</dbReference>
<dbReference type="SUPFAM" id="SSF158472">
    <property type="entry name" value="HAMP domain-like"/>
    <property type="match status" value="1"/>
</dbReference>
<dbReference type="SMART" id="SM00304">
    <property type="entry name" value="HAMP"/>
    <property type="match status" value="1"/>
</dbReference>
<comment type="similarity">
    <text evidence="2">Belongs to the methyl-accepting chemotaxis (MCP) protein family.</text>
</comment>